<evidence type="ECO:0000256" key="2">
    <source>
        <dbReference type="ARBA" id="ARBA00009666"/>
    </source>
</evidence>
<sequence length="430" mass="47830">MPIFGDSSPYDEIVEKVTADTLTSENWELMIDICDRVNADGIKGCKQALLSVKKRLNHRDPHVVLFALSLLDCLWSNCGQKFRREVSSKEFIGELNYKCTNVGSQKQKELISRAKIKRNSYSPYKEEVHKDNRVVAEKARILVKKWVENECSKDSSLSMIESLSFDNDPTLTKKAPMISNDPNVVSSDQEQADIARAIALSLQESGGNKQQNSTKANSSYPALSSSDFNSNVNFPNSSGHQPPPVAAKQARALYDFEAAEDNEISFTTGEMITVCDDRESEIILDVSCDQNWWRGVNCRGVNGLFPASFVTTDLTKEQPNLPVVKDSNENIEEINISTATMKVQIDENILLKSVDLAIRDVLGAYDNAVQQVIGGTSSSSSSTIPNNIQQPIISSNQLINQQQIQMLPTSASVVSQHHQQQQISQHWQQM</sequence>
<dbReference type="Pfam" id="PF02809">
    <property type="entry name" value="UIM"/>
    <property type="match status" value="1"/>
</dbReference>
<dbReference type="InterPro" id="IPR001452">
    <property type="entry name" value="SH3_domain"/>
</dbReference>
<dbReference type="Gene3D" id="1.25.40.90">
    <property type="match status" value="1"/>
</dbReference>
<dbReference type="SMART" id="SM00326">
    <property type="entry name" value="SH3"/>
    <property type="match status" value="1"/>
</dbReference>
<proteinExistence type="inferred from homology"/>
<feature type="domain" description="SH3" evidence="9">
    <location>
        <begin position="245"/>
        <end position="315"/>
    </location>
</feature>
<dbReference type="SUPFAM" id="SSF48464">
    <property type="entry name" value="ENTH/VHS domain"/>
    <property type="match status" value="1"/>
</dbReference>
<evidence type="ECO:0000313" key="11">
    <source>
        <dbReference type="Proteomes" id="UP000887561"/>
    </source>
</evidence>
<feature type="region of interest" description="Disordered" evidence="8">
    <location>
        <begin position="204"/>
        <end position="223"/>
    </location>
</feature>
<evidence type="ECO:0000256" key="7">
    <source>
        <dbReference type="PROSITE-ProRule" id="PRU00192"/>
    </source>
</evidence>
<dbReference type="Proteomes" id="UP000887561">
    <property type="component" value="Unplaced"/>
</dbReference>
<dbReference type="InterPro" id="IPR003903">
    <property type="entry name" value="UIM_dom"/>
</dbReference>
<keyword evidence="4" id="KW-0813">Transport</keyword>
<dbReference type="InterPro" id="IPR050670">
    <property type="entry name" value="STAM"/>
</dbReference>
<dbReference type="InterPro" id="IPR036028">
    <property type="entry name" value="SH3-like_dom_sf"/>
</dbReference>
<feature type="domain" description="VHS" evidence="10">
    <location>
        <begin position="17"/>
        <end position="163"/>
    </location>
</feature>
<dbReference type="PROSITE" id="PS50179">
    <property type="entry name" value="VHS"/>
    <property type="match status" value="1"/>
</dbReference>
<dbReference type="PROSITE" id="PS50002">
    <property type="entry name" value="SH3"/>
    <property type="match status" value="1"/>
</dbReference>
<dbReference type="Pfam" id="PF00790">
    <property type="entry name" value="VHS"/>
    <property type="match status" value="1"/>
</dbReference>
<dbReference type="PANTHER" id="PTHR45929">
    <property type="entry name" value="JAK PATHWAY SIGNAL TRANSDUCTION ADAPTOR MOLECULE"/>
    <property type="match status" value="1"/>
</dbReference>
<keyword evidence="6" id="KW-0653">Protein transport</keyword>
<evidence type="ECO:0000256" key="8">
    <source>
        <dbReference type="SAM" id="MobiDB-lite"/>
    </source>
</evidence>
<dbReference type="Gene3D" id="6.10.140.100">
    <property type="match status" value="1"/>
</dbReference>
<dbReference type="GO" id="GO:0043328">
    <property type="term" value="P:protein transport to vacuole involved in ubiquitin-dependent protein catabolic process via the multivesicular body sorting pathway"/>
    <property type="evidence" value="ECO:0007669"/>
    <property type="project" value="TreeGrafter"/>
</dbReference>
<dbReference type="PROSITE" id="PS50330">
    <property type="entry name" value="UIM"/>
    <property type="match status" value="1"/>
</dbReference>
<evidence type="ECO:0000256" key="5">
    <source>
        <dbReference type="ARBA" id="ARBA00022753"/>
    </source>
</evidence>
<protein>
    <submittedName>
        <fullName evidence="12">Uncharacterized protein</fullName>
    </submittedName>
</protein>
<dbReference type="InterPro" id="IPR002014">
    <property type="entry name" value="VHS_dom"/>
</dbReference>
<evidence type="ECO:0000256" key="4">
    <source>
        <dbReference type="ARBA" id="ARBA00022448"/>
    </source>
</evidence>
<evidence type="ECO:0000259" key="10">
    <source>
        <dbReference type="PROSITE" id="PS50179"/>
    </source>
</evidence>
<dbReference type="AlphaFoldDB" id="A0A915N9E9"/>
<dbReference type="InterPro" id="IPR008942">
    <property type="entry name" value="ENTH_VHS"/>
</dbReference>
<comment type="subcellular location">
    <subcellularLocation>
        <location evidence="1">Endosome</location>
    </subcellularLocation>
</comment>
<dbReference type="GO" id="GO:0035091">
    <property type="term" value="F:phosphatidylinositol binding"/>
    <property type="evidence" value="ECO:0007669"/>
    <property type="project" value="InterPro"/>
</dbReference>
<keyword evidence="11" id="KW-1185">Reference proteome</keyword>
<dbReference type="SMART" id="SM00726">
    <property type="entry name" value="UIM"/>
    <property type="match status" value="1"/>
</dbReference>
<organism evidence="11 12">
    <name type="scientific">Meloidogyne javanica</name>
    <name type="common">Root-knot nematode worm</name>
    <dbReference type="NCBI Taxonomy" id="6303"/>
    <lineage>
        <taxon>Eukaryota</taxon>
        <taxon>Metazoa</taxon>
        <taxon>Ecdysozoa</taxon>
        <taxon>Nematoda</taxon>
        <taxon>Chromadorea</taxon>
        <taxon>Rhabditida</taxon>
        <taxon>Tylenchina</taxon>
        <taxon>Tylenchomorpha</taxon>
        <taxon>Tylenchoidea</taxon>
        <taxon>Meloidogynidae</taxon>
        <taxon>Meloidogyninae</taxon>
        <taxon>Meloidogyne</taxon>
        <taxon>Meloidogyne incognita group</taxon>
    </lineage>
</organism>
<evidence type="ECO:0000259" key="9">
    <source>
        <dbReference type="PROSITE" id="PS50002"/>
    </source>
</evidence>
<reference evidence="12" key="1">
    <citation type="submission" date="2022-11" db="UniProtKB">
        <authorList>
            <consortium name="WormBaseParasite"/>
        </authorList>
    </citation>
    <scope>IDENTIFICATION</scope>
</reference>
<dbReference type="SMART" id="SM00288">
    <property type="entry name" value="VHS"/>
    <property type="match status" value="1"/>
</dbReference>
<dbReference type="WBParaSite" id="scaffold9718_cov187.g14201">
    <property type="protein sequence ID" value="scaffold9718_cov187.g14201"/>
    <property type="gene ID" value="scaffold9718_cov187.g14201"/>
</dbReference>
<evidence type="ECO:0000256" key="6">
    <source>
        <dbReference type="ARBA" id="ARBA00022927"/>
    </source>
</evidence>
<evidence type="ECO:0000256" key="1">
    <source>
        <dbReference type="ARBA" id="ARBA00004177"/>
    </source>
</evidence>
<keyword evidence="5" id="KW-0967">Endosome</keyword>
<dbReference type="GO" id="GO:0043130">
    <property type="term" value="F:ubiquitin binding"/>
    <property type="evidence" value="ECO:0007669"/>
    <property type="project" value="InterPro"/>
</dbReference>
<evidence type="ECO:0000313" key="12">
    <source>
        <dbReference type="WBParaSite" id="scaffold9718_cov187.g14201"/>
    </source>
</evidence>
<evidence type="ECO:0000256" key="3">
    <source>
        <dbReference type="ARBA" id="ARBA00022443"/>
    </source>
</evidence>
<comment type="similarity">
    <text evidence="2">Belongs to the STAM family.</text>
</comment>
<dbReference type="SUPFAM" id="SSF50044">
    <property type="entry name" value="SH3-domain"/>
    <property type="match status" value="1"/>
</dbReference>
<keyword evidence="3 7" id="KW-0728">SH3 domain</keyword>
<dbReference type="GO" id="GO:0033565">
    <property type="term" value="C:ESCRT-0 complex"/>
    <property type="evidence" value="ECO:0007669"/>
    <property type="project" value="TreeGrafter"/>
</dbReference>
<dbReference type="PANTHER" id="PTHR45929:SF3">
    <property type="entry name" value="JAK PATHWAY SIGNAL TRANSDUCTION ADAPTOR MOLECULE"/>
    <property type="match status" value="1"/>
</dbReference>
<dbReference type="PRINTS" id="PR00452">
    <property type="entry name" value="SH3DOMAIN"/>
</dbReference>
<name>A0A915N9E9_MELJA</name>
<dbReference type="Pfam" id="PF14604">
    <property type="entry name" value="SH3_9"/>
    <property type="match status" value="1"/>
</dbReference>
<accession>A0A915N9E9</accession>
<dbReference type="Gene3D" id="2.30.30.40">
    <property type="entry name" value="SH3 Domains"/>
    <property type="match status" value="1"/>
</dbReference>